<dbReference type="EMBL" id="CP003410">
    <property type="protein sequence ID" value="AGM09045.1"/>
    <property type="molecule type" value="Genomic_DNA"/>
</dbReference>
<evidence type="ECO:0000313" key="1">
    <source>
        <dbReference type="EMBL" id="AGM09045.1"/>
    </source>
</evidence>
<proteinExistence type="predicted"/>
<keyword evidence="2" id="KW-1185">Reference proteome</keyword>
<accession>R4T2J0</accession>
<dbReference type="HOGENOM" id="CLU_2353698_0_0_11"/>
<organism evidence="1 2">
    <name type="scientific">Amycolatopsis keratiniphila</name>
    <dbReference type="NCBI Taxonomy" id="129921"/>
    <lineage>
        <taxon>Bacteria</taxon>
        <taxon>Bacillati</taxon>
        <taxon>Actinomycetota</taxon>
        <taxon>Actinomycetes</taxon>
        <taxon>Pseudonocardiales</taxon>
        <taxon>Pseudonocardiaceae</taxon>
        <taxon>Amycolatopsis</taxon>
        <taxon>Amycolatopsis japonica group</taxon>
    </lineage>
</organism>
<dbReference type="AlphaFoldDB" id="R4T2J0"/>
<protein>
    <submittedName>
        <fullName evidence="1">Uncharacterized protein</fullName>
    </submittedName>
</protein>
<evidence type="ECO:0000313" key="2">
    <source>
        <dbReference type="Proteomes" id="UP000013968"/>
    </source>
</evidence>
<sequence length="96" mass="10898">MTRFNVNAARAQRLEADGADWEFELDDEVFRLPREFPRAMAKQLSQIDDNDIDGLLEVLLGEEQYERFNKHTVTVQDVAALLEAYGKETGLPLGEG</sequence>
<dbReference type="PATRIC" id="fig|1156913.3.peg.6592"/>
<gene>
    <name evidence="1" type="ORF">AORI_6462</name>
</gene>
<dbReference type="KEGG" id="aoi:AORI_6462"/>
<name>R4T2J0_9PSEU</name>
<dbReference type="RefSeq" id="WP_016336758.1">
    <property type="nucleotide sequence ID" value="NC_021252.1"/>
</dbReference>
<dbReference type="Proteomes" id="UP000013968">
    <property type="component" value="Chromosome"/>
</dbReference>
<reference evidence="1 2" key="1">
    <citation type="journal article" date="2013" name="BMC Genomics">
        <title>ContigScape: a Cytoscape plugin facilitating microbial genome gap closing.</title>
        <authorList>
            <person name="Tang B."/>
            <person name="Wang Q."/>
            <person name="Yang M."/>
            <person name="Xie F."/>
            <person name="Zhu Y."/>
            <person name="Zhuo Y."/>
            <person name="Wang S."/>
            <person name="Gao H."/>
            <person name="Ding X."/>
            <person name="Zhang L."/>
            <person name="Zhao G."/>
            <person name="Zheng H."/>
        </authorList>
    </citation>
    <scope>NUCLEOTIDE SEQUENCE [LARGE SCALE GENOMIC DNA]</scope>
    <source>
        <strain evidence="1 2">HCCB10007</strain>
    </source>
</reference>